<dbReference type="GO" id="GO:0005886">
    <property type="term" value="C:plasma membrane"/>
    <property type="evidence" value="ECO:0007669"/>
    <property type="project" value="UniProtKB-SubCell"/>
</dbReference>
<keyword evidence="3" id="KW-1003">Cell membrane</keyword>
<dbReference type="Pfam" id="PF02653">
    <property type="entry name" value="BPD_transp_2"/>
    <property type="match status" value="1"/>
</dbReference>
<keyword evidence="2" id="KW-0813">Transport</keyword>
<evidence type="ECO:0000313" key="10">
    <source>
        <dbReference type="EMBL" id="TMI80459.1"/>
    </source>
</evidence>
<keyword evidence="4 9" id="KW-0812">Transmembrane</keyword>
<comment type="subcellular location">
    <subcellularLocation>
        <location evidence="1">Cell membrane</location>
        <topology evidence="1">Multi-pass membrane protein</topology>
    </subcellularLocation>
</comment>
<evidence type="ECO:0000256" key="8">
    <source>
        <dbReference type="ARBA" id="ARBA00037998"/>
    </source>
</evidence>
<dbReference type="EMBL" id="VBAO01000219">
    <property type="protein sequence ID" value="TMI80459.1"/>
    <property type="molecule type" value="Genomic_DNA"/>
</dbReference>
<name>A0A537JA73_9BACT</name>
<feature type="transmembrane region" description="Helical" evidence="9">
    <location>
        <begin position="132"/>
        <end position="158"/>
    </location>
</feature>
<feature type="transmembrane region" description="Helical" evidence="9">
    <location>
        <begin position="77"/>
        <end position="94"/>
    </location>
</feature>
<evidence type="ECO:0000256" key="3">
    <source>
        <dbReference type="ARBA" id="ARBA00022475"/>
    </source>
</evidence>
<feature type="transmembrane region" description="Helical" evidence="9">
    <location>
        <begin position="304"/>
        <end position="323"/>
    </location>
</feature>
<protein>
    <submittedName>
        <fullName evidence="10">Branched-chain amino acid ABC transporter permease</fullName>
    </submittedName>
</protein>
<keyword evidence="7 9" id="KW-0472">Membrane</keyword>
<feature type="transmembrane region" description="Helical" evidence="9">
    <location>
        <begin position="178"/>
        <end position="198"/>
    </location>
</feature>
<dbReference type="Proteomes" id="UP000320048">
    <property type="component" value="Unassembled WGS sequence"/>
</dbReference>
<sequence>MHAGRADLRHDADPLPAHDEDGDVHGAPIARSVVDATLIAQYALAGLVIGVIYCLMAVGITFIYSVMKMINWAMGEFYMLGGYLQYLLLSTWLGPSRWYLALPLAVLGVGLLGMGIQRVLLRPMFVGQGERLDEYATIVTISLTVLFRNLAIVVFGPYQFSPRDYAPPVQVGPLPLNGSRLVAFLGAVILLGAFAVVVRWSWFGRALRAAAQNRLGALSAGIDLPRMDMLAFGVGVALAGAAGALLAPVFLVFPESGAVSTVKGFEIIVIGGLGSIPGSIVGGLLLGLVESLGSVFLSASFRDVYGFGLLLLVLALRPAGLWGERAREA</sequence>
<evidence type="ECO:0000256" key="4">
    <source>
        <dbReference type="ARBA" id="ARBA00022692"/>
    </source>
</evidence>
<comment type="similarity">
    <text evidence="8">Belongs to the binding-protein-dependent transport system permease family. LivHM subfamily.</text>
</comment>
<keyword evidence="5" id="KW-0029">Amino-acid transport</keyword>
<feature type="transmembrane region" description="Helical" evidence="9">
    <location>
        <begin position="100"/>
        <end position="120"/>
    </location>
</feature>
<gene>
    <name evidence="10" type="ORF">E6H04_08605</name>
</gene>
<feature type="transmembrane region" description="Helical" evidence="9">
    <location>
        <begin position="42"/>
        <end position="65"/>
    </location>
</feature>
<evidence type="ECO:0000256" key="6">
    <source>
        <dbReference type="ARBA" id="ARBA00022989"/>
    </source>
</evidence>
<dbReference type="InterPro" id="IPR052157">
    <property type="entry name" value="BCAA_transport_permease"/>
</dbReference>
<dbReference type="CDD" id="cd06582">
    <property type="entry name" value="TM_PBP1_LivH_like"/>
    <property type="match status" value="1"/>
</dbReference>
<evidence type="ECO:0000313" key="11">
    <source>
        <dbReference type="Proteomes" id="UP000320048"/>
    </source>
</evidence>
<dbReference type="AlphaFoldDB" id="A0A537JA73"/>
<dbReference type="GO" id="GO:0006865">
    <property type="term" value="P:amino acid transport"/>
    <property type="evidence" value="ECO:0007669"/>
    <property type="project" value="UniProtKB-KW"/>
</dbReference>
<proteinExistence type="inferred from homology"/>
<dbReference type="GO" id="GO:0022857">
    <property type="term" value="F:transmembrane transporter activity"/>
    <property type="evidence" value="ECO:0007669"/>
    <property type="project" value="InterPro"/>
</dbReference>
<evidence type="ECO:0000256" key="5">
    <source>
        <dbReference type="ARBA" id="ARBA00022970"/>
    </source>
</evidence>
<organism evidence="10 11">
    <name type="scientific">Candidatus Segetimicrobium genomatis</name>
    <dbReference type="NCBI Taxonomy" id="2569760"/>
    <lineage>
        <taxon>Bacteria</taxon>
        <taxon>Bacillati</taxon>
        <taxon>Candidatus Sysuimicrobiota</taxon>
        <taxon>Candidatus Sysuimicrobiia</taxon>
        <taxon>Candidatus Sysuimicrobiales</taxon>
        <taxon>Candidatus Segetimicrobiaceae</taxon>
        <taxon>Candidatus Segetimicrobium</taxon>
    </lineage>
</organism>
<evidence type="ECO:0000256" key="2">
    <source>
        <dbReference type="ARBA" id="ARBA00022448"/>
    </source>
</evidence>
<dbReference type="InterPro" id="IPR001851">
    <property type="entry name" value="ABC_transp_permease"/>
</dbReference>
<evidence type="ECO:0000256" key="9">
    <source>
        <dbReference type="SAM" id="Phobius"/>
    </source>
</evidence>
<evidence type="ECO:0000256" key="7">
    <source>
        <dbReference type="ARBA" id="ARBA00023136"/>
    </source>
</evidence>
<feature type="transmembrane region" description="Helical" evidence="9">
    <location>
        <begin position="265"/>
        <end position="292"/>
    </location>
</feature>
<comment type="caution">
    <text evidence="10">The sequence shown here is derived from an EMBL/GenBank/DDBJ whole genome shotgun (WGS) entry which is preliminary data.</text>
</comment>
<accession>A0A537JA73</accession>
<feature type="transmembrane region" description="Helical" evidence="9">
    <location>
        <begin position="229"/>
        <end position="253"/>
    </location>
</feature>
<reference evidence="10 11" key="1">
    <citation type="journal article" date="2019" name="Nat. Microbiol.">
        <title>Mediterranean grassland soil C-N compound turnover is dependent on rainfall and depth, and is mediated by genomically divergent microorganisms.</title>
        <authorList>
            <person name="Diamond S."/>
            <person name="Andeer P.F."/>
            <person name="Li Z."/>
            <person name="Crits-Christoph A."/>
            <person name="Burstein D."/>
            <person name="Anantharaman K."/>
            <person name="Lane K.R."/>
            <person name="Thomas B.C."/>
            <person name="Pan C."/>
            <person name="Northen T.R."/>
            <person name="Banfield J.F."/>
        </authorList>
    </citation>
    <scope>NUCLEOTIDE SEQUENCE [LARGE SCALE GENOMIC DNA]</scope>
    <source>
        <strain evidence="10">NP_7</strain>
    </source>
</reference>
<keyword evidence="6 9" id="KW-1133">Transmembrane helix</keyword>
<dbReference type="PANTHER" id="PTHR11795">
    <property type="entry name" value="BRANCHED-CHAIN AMINO ACID TRANSPORT SYSTEM PERMEASE PROTEIN LIVH"/>
    <property type="match status" value="1"/>
</dbReference>
<evidence type="ECO:0000256" key="1">
    <source>
        <dbReference type="ARBA" id="ARBA00004651"/>
    </source>
</evidence>
<dbReference type="PANTHER" id="PTHR11795:SF445">
    <property type="entry name" value="AMINO ACID ABC TRANSPORTER PERMEASE PROTEIN"/>
    <property type="match status" value="1"/>
</dbReference>